<gene>
    <name evidence="2" type="ORF">CDA63_00185</name>
</gene>
<protein>
    <submittedName>
        <fullName evidence="2">Uncharacterized protein</fullName>
    </submittedName>
</protein>
<accession>A0A246FQ06</accession>
<reference evidence="2 3" key="1">
    <citation type="submission" date="2017-06" db="EMBL/GenBank/DDBJ databases">
        <title>Hymenobacter amundsenii sp. nov. isolated from regoliths in Antarctica.</title>
        <authorList>
            <person name="Sedlacek I."/>
            <person name="Kralova S."/>
            <person name="Pantucek R."/>
            <person name="Svec P."/>
            <person name="Holochova P."/>
            <person name="Stankova E."/>
            <person name="Vrbovska V."/>
            <person name="Busse H.-J."/>
        </authorList>
    </citation>
    <scope>NUCLEOTIDE SEQUENCE [LARGE SCALE GENOMIC DNA]</scope>
    <source>
        <strain evidence="2 3">CCM 8682</strain>
    </source>
</reference>
<comment type="caution">
    <text evidence="2">The sequence shown here is derived from an EMBL/GenBank/DDBJ whole genome shotgun (WGS) entry which is preliminary data.</text>
</comment>
<feature type="region of interest" description="Disordered" evidence="1">
    <location>
        <begin position="48"/>
        <end position="69"/>
    </location>
</feature>
<evidence type="ECO:0000313" key="2">
    <source>
        <dbReference type="EMBL" id="OWP64817.1"/>
    </source>
</evidence>
<dbReference type="AlphaFoldDB" id="A0A246FQ06"/>
<name>A0A246FQ06_9BACT</name>
<dbReference type="OrthoDB" id="886760at2"/>
<evidence type="ECO:0000313" key="3">
    <source>
        <dbReference type="Proteomes" id="UP000197277"/>
    </source>
</evidence>
<dbReference type="EMBL" id="NIRR01000001">
    <property type="protein sequence ID" value="OWP64817.1"/>
    <property type="molecule type" value="Genomic_DNA"/>
</dbReference>
<keyword evidence="3" id="KW-1185">Reference proteome</keyword>
<dbReference type="Proteomes" id="UP000197277">
    <property type="component" value="Unassembled WGS sequence"/>
</dbReference>
<dbReference type="RefSeq" id="WP_088462432.1">
    <property type="nucleotide sequence ID" value="NZ_NIRR01000001.1"/>
</dbReference>
<organism evidence="2 3">
    <name type="scientific">Hymenobacter amundsenii</name>
    <dbReference type="NCBI Taxonomy" id="2006685"/>
    <lineage>
        <taxon>Bacteria</taxon>
        <taxon>Pseudomonadati</taxon>
        <taxon>Bacteroidota</taxon>
        <taxon>Cytophagia</taxon>
        <taxon>Cytophagales</taxon>
        <taxon>Hymenobacteraceae</taxon>
        <taxon>Hymenobacter</taxon>
    </lineage>
</organism>
<evidence type="ECO:0000256" key="1">
    <source>
        <dbReference type="SAM" id="MobiDB-lite"/>
    </source>
</evidence>
<proteinExistence type="predicted"/>
<sequence length="69" mass="7493">MSFFSLSTSSAIQAIVQQTLTASSIEPVFESGGPPVPPLGAQRRSQEFKAQSHCRTHARSTPYASGKRW</sequence>